<feature type="domain" description="ATP-grasp" evidence="13">
    <location>
        <begin position="127"/>
        <end position="324"/>
    </location>
</feature>
<comment type="pathway">
    <text evidence="2 11">Purine metabolism; IMP biosynthesis via de novo pathway; 5-amino-1-(5-phospho-D-ribosyl)imidazole-4-carboxylate from 5-amino-1-(5-phospho-D-ribosyl)imidazole (carboxylase route): step 1/1.</text>
</comment>
<evidence type="ECO:0000256" key="10">
    <source>
        <dbReference type="ARBA" id="ARBA00023239"/>
    </source>
</evidence>
<dbReference type="InterPro" id="IPR005875">
    <property type="entry name" value="PurK"/>
</dbReference>
<dbReference type="InterPro" id="IPR000031">
    <property type="entry name" value="PurE_dom"/>
</dbReference>
<dbReference type="GO" id="GO:0004638">
    <property type="term" value="F:phosphoribosylaminoimidazole carboxylase activity"/>
    <property type="evidence" value="ECO:0007669"/>
    <property type="project" value="UniProtKB-UniRule"/>
</dbReference>
<evidence type="ECO:0000313" key="14">
    <source>
        <dbReference type="EMBL" id="KAK4251795.1"/>
    </source>
</evidence>
<evidence type="ECO:0000256" key="5">
    <source>
        <dbReference type="ARBA" id="ARBA00021059"/>
    </source>
</evidence>
<dbReference type="NCBIfam" id="TIGR01162">
    <property type="entry name" value="purE"/>
    <property type="match status" value="1"/>
</dbReference>
<sequence>MPELRNHVIGLLGGGQLGRMLCEAANPLGIDIAILDEEKSPAKQAHDTNRHVTGSFKDAARIRELATKSDFLSVEIEHVETEVLEDIEKNGVEVKLADGSTKTHRPPVHPSWRTIRLIQDKYLQKEHFRTSDKGIPIADQVAIESGSATLTSLQSAAAKFGFPFMLKARKGSYDGRGNFKVSSEKDFEPAVKALGGLSLYAEKWAPFVKELAVMVIRTEDDNGKLKNCVAYPAVETIHEDSICTKVYMPPRDVSETVCETARKLATEVISTLWGRGVFAVEMFLLEDGSLMVNEVAPRPHNSGHYTIEAVPQMSQYKAQLHAVLDLPVPKTLTPRVSSSIMLNILGGATPSAHLELVELARNTVDDDMDVYLHLYNKASKPGRKIGHITLTSSLTIHELEAKAKQFIELVNQIRIDRINASAETLRPKQEAVTTTSSSSSSSQSTEKPLVLITMGSDSDLPVLKAGLDVLREFGVPYALDITSAHRTPRYMMRVAGEAAERGIRVIIAAAGGAAHLPGMLSSETPLPVIGVPVKATHLDGMDSLLSIVQMPRGVPTATVGINNSTNAALLAIRILGTFVPEYQDKMKRYQAEMEEQVIVKGNKLREVGDIEYLAAKSK</sequence>
<dbReference type="InterPro" id="IPR013815">
    <property type="entry name" value="ATP_grasp_subdomain_1"/>
</dbReference>
<dbReference type="SUPFAM" id="SSF52440">
    <property type="entry name" value="PreATP-grasp domain"/>
    <property type="match status" value="1"/>
</dbReference>
<keyword evidence="7 11" id="KW-0658">Purine biosynthesis</keyword>
<evidence type="ECO:0000256" key="3">
    <source>
        <dbReference type="ARBA" id="ARBA00006114"/>
    </source>
</evidence>
<evidence type="ECO:0000256" key="4">
    <source>
        <dbReference type="ARBA" id="ARBA00012329"/>
    </source>
</evidence>
<evidence type="ECO:0000256" key="12">
    <source>
        <dbReference type="SAM" id="MobiDB-lite"/>
    </source>
</evidence>
<evidence type="ECO:0000256" key="9">
    <source>
        <dbReference type="ARBA" id="ARBA00022840"/>
    </source>
</evidence>
<proteinExistence type="inferred from homology"/>
<dbReference type="InterPro" id="IPR016301">
    <property type="entry name" value="Ade2_fungi/plant"/>
</dbReference>
<accession>A0AAN7HUJ7</accession>
<dbReference type="EMBL" id="MU857603">
    <property type="protein sequence ID" value="KAK4251795.1"/>
    <property type="molecule type" value="Genomic_DNA"/>
</dbReference>
<dbReference type="InterPro" id="IPR033747">
    <property type="entry name" value="PurE_ClassI"/>
</dbReference>
<dbReference type="InterPro" id="IPR003135">
    <property type="entry name" value="ATP-grasp_carboxylate-amine"/>
</dbReference>
<dbReference type="Proteomes" id="UP001303647">
    <property type="component" value="Unassembled WGS sequence"/>
</dbReference>
<dbReference type="Gene3D" id="3.30.1490.20">
    <property type="entry name" value="ATP-grasp fold, A domain"/>
    <property type="match status" value="1"/>
</dbReference>
<dbReference type="SUPFAM" id="SSF56059">
    <property type="entry name" value="Glutathione synthetase ATP-binding domain-like"/>
    <property type="match status" value="1"/>
</dbReference>
<gene>
    <name evidence="14" type="ORF">C7999DRAFT_37193</name>
</gene>
<dbReference type="Gene3D" id="3.40.50.20">
    <property type="match status" value="1"/>
</dbReference>
<dbReference type="Pfam" id="PF17769">
    <property type="entry name" value="PurK_C"/>
    <property type="match status" value="1"/>
</dbReference>
<reference evidence="14" key="1">
    <citation type="journal article" date="2023" name="Mol. Phylogenet. Evol.">
        <title>Genome-scale phylogeny and comparative genomics of the fungal order Sordariales.</title>
        <authorList>
            <person name="Hensen N."/>
            <person name="Bonometti L."/>
            <person name="Westerberg I."/>
            <person name="Brannstrom I.O."/>
            <person name="Guillou S."/>
            <person name="Cros-Aarteil S."/>
            <person name="Calhoun S."/>
            <person name="Haridas S."/>
            <person name="Kuo A."/>
            <person name="Mondo S."/>
            <person name="Pangilinan J."/>
            <person name="Riley R."/>
            <person name="LaButti K."/>
            <person name="Andreopoulos B."/>
            <person name="Lipzen A."/>
            <person name="Chen C."/>
            <person name="Yan M."/>
            <person name="Daum C."/>
            <person name="Ng V."/>
            <person name="Clum A."/>
            <person name="Steindorff A."/>
            <person name="Ohm R.A."/>
            <person name="Martin F."/>
            <person name="Silar P."/>
            <person name="Natvig D.O."/>
            <person name="Lalanne C."/>
            <person name="Gautier V."/>
            <person name="Ament-Velasquez S.L."/>
            <person name="Kruys A."/>
            <person name="Hutchinson M.I."/>
            <person name="Powell A.J."/>
            <person name="Barry K."/>
            <person name="Miller A.N."/>
            <person name="Grigoriev I.V."/>
            <person name="Debuchy R."/>
            <person name="Gladieux P."/>
            <person name="Hiltunen Thoren M."/>
            <person name="Johannesson H."/>
        </authorList>
    </citation>
    <scope>NUCLEOTIDE SEQUENCE</scope>
    <source>
        <strain evidence="14">CBS 359.72</strain>
    </source>
</reference>
<dbReference type="InterPro" id="IPR011054">
    <property type="entry name" value="Rudment_hybrid_motif"/>
</dbReference>
<evidence type="ECO:0000256" key="8">
    <source>
        <dbReference type="ARBA" id="ARBA00022793"/>
    </source>
</evidence>
<organism evidence="14 15">
    <name type="scientific">Corynascus novoguineensis</name>
    <dbReference type="NCBI Taxonomy" id="1126955"/>
    <lineage>
        <taxon>Eukaryota</taxon>
        <taxon>Fungi</taxon>
        <taxon>Dikarya</taxon>
        <taxon>Ascomycota</taxon>
        <taxon>Pezizomycotina</taxon>
        <taxon>Sordariomycetes</taxon>
        <taxon>Sordariomycetidae</taxon>
        <taxon>Sordariales</taxon>
        <taxon>Chaetomiaceae</taxon>
        <taxon>Corynascus</taxon>
    </lineage>
</organism>
<name>A0AAN7HUJ7_9PEZI</name>
<evidence type="ECO:0000259" key="13">
    <source>
        <dbReference type="PROSITE" id="PS50975"/>
    </source>
</evidence>
<keyword evidence="6 11" id="KW-0547">Nucleotide-binding</keyword>
<dbReference type="PROSITE" id="PS50975">
    <property type="entry name" value="ATP_GRASP"/>
    <property type="match status" value="1"/>
</dbReference>
<reference evidence="14" key="2">
    <citation type="submission" date="2023-05" db="EMBL/GenBank/DDBJ databases">
        <authorList>
            <consortium name="Lawrence Berkeley National Laboratory"/>
            <person name="Steindorff A."/>
            <person name="Hensen N."/>
            <person name="Bonometti L."/>
            <person name="Westerberg I."/>
            <person name="Brannstrom I.O."/>
            <person name="Guillou S."/>
            <person name="Cros-Aarteil S."/>
            <person name="Calhoun S."/>
            <person name="Haridas S."/>
            <person name="Kuo A."/>
            <person name="Mondo S."/>
            <person name="Pangilinan J."/>
            <person name="Riley R."/>
            <person name="Labutti K."/>
            <person name="Andreopoulos B."/>
            <person name="Lipzen A."/>
            <person name="Chen C."/>
            <person name="Yanf M."/>
            <person name="Daum C."/>
            <person name="Ng V."/>
            <person name="Clum A."/>
            <person name="Ohm R."/>
            <person name="Martin F."/>
            <person name="Silar P."/>
            <person name="Natvig D."/>
            <person name="Lalanne C."/>
            <person name="Gautier V."/>
            <person name="Ament-Velasquez S.L."/>
            <person name="Kruys A."/>
            <person name="Hutchinson M.I."/>
            <person name="Powell A.J."/>
            <person name="Barry K."/>
            <person name="Miller A.N."/>
            <person name="Grigoriev I.V."/>
            <person name="Debuchy R."/>
            <person name="Gladieux P."/>
            <person name="Thoren M.H."/>
            <person name="Johannesson H."/>
        </authorList>
    </citation>
    <scope>NUCLEOTIDE SEQUENCE</scope>
    <source>
        <strain evidence="14">CBS 359.72</strain>
    </source>
</reference>
<dbReference type="Pfam" id="PF00731">
    <property type="entry name" value="AIRC"/>
    <property type="match status" value="1"/>
</dbReference>
<dbReference type="HAMAP" id="MF_01929">
    <property type="entry name" value="PurE_classI"/>
    <property type="match status" value="1"/>
</dbReference>
<dbReference type="HAMAP" id="MF_01928">
    <property type="entry name" value="PurK"/>
    <property type="match status" value="1"/>
</dbReference>
<comment type="caution">
    <text evidence="14">The sequence shown here is derived from an EMBL/GenBank/DDBJ whole genome shotgun (WGS) entry which is preliminary data.</text>
</comment>
<dbReference type="NCBIfam" id="TIGR01161">
    <property type="entry name" value="purK"/>
    <property type="match status" value="1"/>
</dbReference>
<dbReference type="SMART" id="SM01001">
    <property type="entry name" value="AIRC"/>
    <property type="match status" value="1"/>
</dbReference>
<dbReference type="PIRSF" id="PIRSF001340">
    <property type="entry name" value="AIR_carboxylase"/>
    <property type="match status" value="1"/>
</dbReference>
<keyword evidence="15" id="KW-1185">Reference proteome</keyword>
<dbReference type="Pfam" id="PF22660">
    <property type="entry name" value="RS_preATP-grasp-like"/>
    <property type="match status" value="1"/>
</dbReference>
<dbReference type="PANTHER" id="PTHR11609">
    <property type="entry name" value="PURINE BIOSYNTHESIS PROTEIN 6/7, PUR6/7"/>
    <property type="match status" value="1"/>
</dbReference>
<feature type="region of interest" description="Disordered" evidence="12">
    <location>
        <begin position="425"/>
        <end position="446"/>
    </location>
</feature>
<dbReference type="PANTHER" id="PTHR11609:SF5">
    <property type="entry name" value="PHOSPHORIBOSYLAMINOIMIDAZOLE CARBOXYLASE"/>
    <property type="match status" value="1"/>
</dbReference>
<keyword evidence="8 11" id="KW-0210">Decarboxylase</keyword>
<protein>
    <recommendedName>
        <fullName evidence="5 11">Phosphoribosylaminoimidazole carboxylase</fullName>
        <ecNumber evidence="4 11">4.1.1.21</ecNumber>
    </recommendedName>
</protein>
<evidence type="ECO:0000256" key="11">
    <source>
        <dbReference type="PIRNR" id="PIRNR001340"/>
    </source>
</evidence>
<evidence type="ECO:0000256" key="1">
    <source>
        <dbReference type="ARBA" id="ARBA00001244"/>
    </source>
</evidence>
<dbReference type="InterPro" id="IPR040686">
    <property type="entry name" value="PurK_C"/>
</dbReference>
<dbReference type="SUPFAM" id="SSF51246">
    <property type="entry name" value="Rudiment single hybrid motif"/>
    <property type="match status" value="1"/>
</dbReference>
<comment type="similarity">
    <text evidence="3 11">In the C-terminal section; belongs to the AIR carboxylase family. Class I subfamily.</text>
</comment>
<dbReference type="InterPro" id="IPR054350">
    <property type="entry name" value="PurT/PurK_preATP-grasp"/>
</dbReference>
<dbReference type="GO" id="GO:0046872">
    <property type="term" value="F:metal ion binding"/>
    <property type="evidence" value="ECO:0007669"/>
    <property type="project" value="InterPro"/>
</dbReference>
<dbReference type="GO" id="GO:0006189">
    <property type="term" value="P:'de novo' IMP biosynthetic process"/>
    <property type="evidence" value="ECO:0007669"/>
    <property type="project" value="UniProtKB-UniRule"/>
</dbReference>
<dbReference type="Pfam" id="PF02222">
    <property type="entry name" value="ATP-grasp"/>
    <property type="match status" value="1"/>
</dbReference>
<dbReference type="AlphaFoldDB" id="A0AAN7HUJ7"/>
<dbReference type="InterPro" id="IPR011761">
    <property type="entry name" value="ATP-grasp"/>
</dbReference>
<evidence type="ECO:0000256" key="2">
    <source>
        <dbReference type="ARBA" id="ARBA00004747"/>
    </source>
</evidence>
<dbReference type="GO" id="GO:0005524">
    <property type="term" value="F:ATP binding"/>
    <property type="evidence" value="ECO:0007669"/>
    <property type="project" value="UniProtKB-UniRule"/>
</dbReference>
<dbReference type="EC" id="4.1.1.21" evidence="4 11"/>
<evidence type="ECO:0000313" key="15">
    <source>
        <dbReference type="Proteomes" id="UP001303647"/>
    </source>
</evidence>
<keyword evidence="10 11" id="KW-0456">Lyase</keyword>
<feature type="compositionally biased region" description="Low complexity" evidence="12">
    <location>
        <begin position="433"/>
        <end position="445"/>
    </location>
</feature>
<evidence type="ECO:0000256" key="6">
    <source>
        <dbReference type="ARBA" id="ARBA00022741"/>
    </source>
</evidence>
<dbReference type="Gene3D" id="3.30.470.20">
    <property type="entry name" value="ATP-grasp fold, B domain"/>
    <property type="match status" value="1"/>
</dbReference>
<dbReference type="SUPFAM" id="SSF52255">
    <property type="entry name" value="N5-CAIR mutase (phosphoribosylaminoimidazole carboxylase, PurE)"/>
    <property type="match status" value="1"/>
</dbReference>
<comment type="catalytic activity">
    <reaction evidence="1 11">
        <text>5-amino-1-(5-phospho-D-ribosyl)imidazole-4-carboxylate + H(+) = 5-amino-1-(5-phospho-beta-D-ribosyl)imidazole + CO2</text>
        <dbReference type="Rhea" id="RHEA:10792"/>
        <dbReference type="ChEBI" id="CHEBI:15378"/>
        <dbReference type="ChEBI" id="CHEBI:16526"/>
        <dbReference type="ChEBI" id="CHEBI:77657"/>
        <dbReference type="ChEBI" id="CHEBI:137981"/>
        <dbReference type="EC" id="4.1.1.21"/>
    </reaction>
</comment>
<keyword evidence="9 11" id="KW-0067">ATP-binding</keyword>
<dbReference type="InterPro" id="IPR016185">
    <property type="entry name" value="PreATP-grasp_dom_sf"/>
</dbReference>
<evidence type="ECO:0000256" key="7">
    <source>
        <dbReference type="ARBA" id="ARBA00022755"/>
    </source>
</evidence>
<dbReference type="Gene3D" id="3.40.50.1970">
    <property type="match status" value="1"/>
</dbReference>